<feature type="active site" description="Proton donor 2" evidence="9">
    <location>
        <position position="554"/>
    </location>
</feature>
<dbReference type="PRINTS" id="PR00791">
    <property type="entry name" value="PEPDIPTASEA"/>
</dbReference>
<dbReference type="GO" id="GO:0006508">
    <property type="term" value="P:proteolysis"/>
    <property type="evidence" value="ECO:0007669"/>
    <property type="project" value="UniProtKB-KW"/>
</dbReference>
<protein>
    <recommendedName>
        <fullName evidence="12">Angiotensin-converting enzyme</fullName>
        <ecNumber evidence="12">3.4.-.-</ecNumber>
    </recommendedName>
</protein>
<dbReference type="GO" id="GO:0046872">
    <property type="term" value="F:metal ion binding"/>
    <property type="evidence" value="ECO:0007669"/>
    <property type="project" value="UniProtKB-KW"/>
</dbReference>
<dbReference type="SUPFAM" id="SSF55486">
    <property type="entry name" value="Metalloproteases ('zincins'), catalytic domain"/>
    <property type="match status" value="1"/>
</dbReference>
<feature type="active site" description="Proton acceptor 2" evidence="9">
    <location>
        <position position="425"/>
    </location>
</feature>
<feature type="binding site" evidence="7">
    <location>
        <position position="452"/>
    </location>
    <ligand>
        <name>Zn(2+)</name>
        <dbReference type="ChEBI" id="CHEBI:29105"/>
        <label>1</label>
        <note>catalytic</note>
    </ligand>
</feature>
<keyword evidence="12" id="KW-0378">Hydrolase</keyword>
<reference evidence="14 15" key="1">
    <citation type="submission" date="2020-04" db="EMBL/GenBank/DDBJ databases">
        <authorList>
            <person name="Alioto T."/>
            <person name="Alioto T."/>
            <person name="Gomez Garrido J."/>
        </authorList>
    </citation>
    <scope>NUCLEOTIDE SEQUENCE [LARGE SCALE GENOMIC DNA]</scope>
</reference>
<keyword evidence="12" id="KW-0645">Protease</keyword>
<dbReference type="EMBL" id="CADEPI010000001">
    <property type="protein sequence ID" value="CAB3359182.1"/>
    <property type="molecule type" value="Genomic_DNA"/>
</dbReference>
<dbReference type="EC" id="3.4.-.-" evidence="12"/>
<dbReference type="Proteomes" id="UP000494165">
    <property type="component" value="Unassembled WGS sequence"/>
</dbReference>
<evidence type="ECO:0000256" key="7">
    <source>
        <dbReference type="PIRSR" id="PIRSR601548-3"/>
    </source>
</evidence>
<comment type="caution">
    <text evidence="14">The sequence shown here is derived from an EMBL/GenBank/DDBJ whole genome shotgun (WGS) entry which is preliminary data.</text>
</comment>
<dbReference type="GO" id="GO:0008237">
    <property type="term" value="F:metallopeptidase activity"/>
    <property type="evidence" value="ECO:0007669"/>
    <property type="project" value="UniProtKB-KW"/>
</dbReference>
<dbReference type="PANTHER" id="PTHR10514:SF27">
    <property type="entry name" value="ANGIOTENSIN-CONVERTING ENZYME"/>
    <property type="match status" value="1"/>
</dbReference>
<dbReference type="AlphaFoldDB" id="A0A8S1BRN8"/>
<feature type="glycosylation site" description="N-linked (GlcNAc...) asparagine; partial" evidence="6">
    <location>
        <position position="192"/>
    </location>
</feature>
<feature type="active site" description="Proton donor 1" evidence="5">
    <location>
        <position position="554"/>
    </location>
</feature>
<sequence length="746" mass="85415">MTYQEGKVERQHSYQDLLQVWIVVEIIHQKESSGATMVSRALLLALAVALVTVEAAIARVKPLQRQGKIPGAEEVAIAEYLNGQYEQDASATCNQLVIADWGYTTDVNNATAEDALLQETLESAAFTKSQWEQYFRDANWETYEDPSVKRQVMFLSVLGTPALNNTDLEQYNREITAMTQIYSAARICPYTNQGCNIETEGIRLEPDMENVLATSRDYEELKYVWSQWRDASGAKMRPNYQSYVALSNIAAQANGFENMGKMWQADFETPNFQADIDRLWAEVKPLYDRLHAYALKKLRDVYGDQIPVGDYIPAHLLGNMWAQSWDNIYDILIPFPNATKVDITQAMLDQGYDVPRMFDVANEFYTSLGLEPMVMSYTGNSIIEQPDDRDILCHASAWDFCDRTDFRIKMCTNVDEEDFITVHHELGHIEYFILYKDQPITFRKGANPGFHEAVGDVIALSVKNPYHYQAIGLLENYEDNYENSINTLLRFALGKVAFLPFAVLIDKWRWEVFAGTTTEDKWNTRWWELRNELQMLSAPVERTEQHFDPGAKYHVAGNSQYISYFIAHILQFQLHRALCIEAGQSTAAGAKLRAGLELGGSLHWVETLKLLTGEESLSGKAMLEYFKPLFDFLEPEPEPVDQTVPIVEEVKYFINKPIEKIRGFSLHRYWDASFHELLAISQTTRRCDCDCVGRKECPKRNGSHGQRPRPYDHHTPEALQKWPRGRSAILDHGDQLFLPGSLKFVM</sequence>
<feature type="disulfide bond" evidence="8 11">
    <location>
        <begin position="393"/>
        <end position="411"/>
    </location>
</feature>
<keyword evidence="15" id="KW-1185">Reference proteome</keyword>
<dbReference type="OrthoDB" id="10029630at2759"/>
<keyword evidence="7 12" id="KW-0862">Zinc</keyword>
<comment type="cofactor">
    <cofactor evidence="12">
        <name>Zn(2+)</name>
        <dbReference type="ChEBI" id="CHEBI:29105"/>
    </cofactor>
    <text evidence="12">Binds 1 zinc ion per subunit.</text>
</comment>
<evidence type="ECO:0000256" key="11">
    <source>
        <dbReference type="PROSITE-ProRule" id="PRU01355"/>
    </source>
</evidence>
<evidence type="ECO:0000256" key="10">
    <source>
        <dbReference type="PIRSR" id="PIRSR601548-8"/>
    </source>
</evidence>
<evidence type="ECO:0000256" key="12">
    <source>
        <dbReference type="RuleBase" id="RU361144"/>
    </source>
</evidence>
<evidence type="ECO:0000256" key="13">
    <source>
        <dbReference type="SAM" id="Phobius"/>
    </source>
</evidence>
<keyword evidence="2" id="KW-0732">Signal</keyword>
<feature type="binding site" evidence="7">
    <location>
        <position position="428"/>
    </location>
    <ligand>
        <name>Zn(2+)</name>
        <dbReference type="ChEBI" id="CHEBI:29105"/>
        <label>1</label>
        <note>catalytic</note>
    </ligand>
</feature>
<evidence type="ECO:0000313" key="15">
    <source>
        <dbReference type="Proteomes" id="UP000494165"/>
    </source>
</evidence>
<evidence type="ECO:0000313" key="14">
    <source>
        <dbReference type="EMBL" id="CAB3359182.1"/>
    </source>
</evidence>
<feature type="active site" description="Proton acceptor 1" evidence="5">
    <location>
        <position position="425"/>
    </location>
</feature>
<keyword evidence="12" id="KW-0121">Carboxypeptidase</keyword>
<dbReference type="GO" id="GO:0004180">
    <property type="term" value="F:carboxypeptidase activity"/>
    <property type="evidence" value="ECO:0007669"/>
    <property type="project" value="UniProtKB-KW"/>
</dbReference>
<keyword evidence="12" id="KW-0482">Metalloprotease</keyword>
<accession>A0A8S1BRN8</accession>
<feature type="binding site" evidence="10">
    <location>
        <position position="424"/>
    </location>
    <ligand>
        <name>Zn(2+)</name>
        <dbReference type="ChEBI" id="CHEBI:29105"/>
        <label>2</label>
        <note>catalytic</note>
    </ligand>
</feature>
<proteinExistence type="inferred from homology"/>
<organism evidence="14 15">
    <name type="scientific">Cloeon dipterum</name>
    <dbReference type="NCBI Taxonomy" id="197152"/>
    <lineage>
        <taxon>Eukaryota</taxon>
        <taxon>Metazoa</taxon>
        <taxon>Ecdysozoa</taxon>
        <taxon>Arthropoda</taxon>
        <taxon>Hexapoda</taxon>
        <taxon>Insecta</taxon>
        <taxon>Pterygota</taxon>
        <taxon>Palaeoptera</taxon>
        <taxon>Ephemeroptera</taxon>
        <taxon>Pisciforma</taxon>
        <taxon>Baetidae</taxon>
        <taxon>Cloeon</taxon>
    </lineage>
</organism>
<evidence type="ECO:0000256" key="4">
    <source>
        <dbReference type="ARBA" id="ARBA00023180"/>
    </source>
</evidence>
<feature type="binding site" evidence="10">
    <location>
        <position position="452"/>
    </location>
    <ligand>
        <name>Zn(2+)</name>
        <dbReference type="ChEBI" id="CHEBI:29105"/>
        <label>2</label>
        <note>catalytic</note>
    </ligand>
</feature>
<name>A0A8S1BRN8_9INSE</name>
<keyword evidence="4 6" id="KW-0325">Glycoprotein</keyword>
<gene>
    <name evidence="14" type="ORF">CLODIP_2_CD05137</name>
</gene>
<feature type="transmembrane region" description="Helical" evidence="13">
    <location>
        <begin position="41"/>
        <end position="60"/>
    </location>
</feature>
<keyword evidence="3 8" id="KW-1015">Disulfide bond</keyword>
<keyword evidence="7 12" id="KW-0479">Metal-binding</keyword>
<evidence type="ECO:0000256" key="5">
    <source>
        <dbReference type="PIRSR" id="PIRSR601548-1"/>
    </source>
</evidence>
<dbReference type="Pfam" id="PF01401">
    <property type="entry name" value="Peptidase_M2"/>
    <property type="match status" value="1"/>
</dbReference>
<comment type="similarity">
    <text evidence="1 11 12">Belongs to the peptidase M2 family.</text>
</comment>
<feature type="binding site" evidence="7">
    <location>
        <position position="424"/>
    </location>
    <ligand>
        <name>Zn(2+)</name>
        <dbReference type="ChEBI" id="CHEBI:29105"/>
        <label>1</label>
        <note>catalytic</note>
    </ligand>
</feature>
<dbReference type="GO" id="GO:0005886">
    <property type="term" value="C:plasma membrane"/>
    <property type="evidence" value="ECO:0007669"/>
    <property type="project" value="TreeGrafter"/>
</dbReference>
<keyword evidence="13" id="KW-0472">Membrane</keyword>
<keyword evidence="13" id="KW-1133">Transmembrane helix</keyword>
<feature type="binding site" evidence="10">
    <location>
        <position position="428"/>
    </location>
    <ligand>
        <name>Zn(2+)</name>
        <dbReference type="ChEBI" id="CHEBI:29105"/>
        <label>2</label>
        <note>catalytic</note>
    </ligand>
</feature>
<evidence type="ECO:0000256" key="8">
    <source>
        <dbReference type="PIRSR" id="PIRSR601548-4"/>
    </source>
</evidence>
<evidence type="ECO:0000256" key="2">
    <source>
        <dbReference type="ARBA" id="ARBA00022729"/>
    </source>
</evidence>
<evidence type="ECO:0000256" key="6">
    <source>
        <dbReference type="PIRSR" id="PIRSR601548-10"/>
    </source>
</evidence>
<comment type="caution">
    <text evidence="11">Lacks conserved residue(s) required for the propagation of feature annotation.</text>
</comment>
<dbReference type="Gene3D" id="1.10.1370.30">
    <property type="match status" value="1"/>
</dbReference>
<dbReference type="InterPro" id="IPR001548">
    <property type="entry name" value="Peptidase_M2"/>
</dbReference>
<keyword evidence="13" id="KW-0812">Transmembrane</keyword>
<dbReference type="PROSITE" id="PS52011">
    <property type="entry name" value="PEPTIDASE_M2"/>
    <property type="match status" value="1"/>
</dbReference>
<dbReference type="PANTHER" id="PTHR10514">
    <property type="entry name" value="ANGIOTENSIN-CONVERTING ENZYME"/>
    <property type="match status" value="1"/>
</dbReference>
<dbReference type="CDD" id="cd06461">
    <property type="entry name" value="M2_ACE"/>
    <property type="match status" value="1"/>
</dbReference>
<evidence type="ECO:0000256" key="9">
    <source>
        <dbReference type="PIRSR" id="PIRSR601548-6"/>
    </source>
</evidence>
<evidence type="ECO:0000256" key="1">
    <source>
        <dbReference type="ARBA" id="ARBA00008139"/>
    </source>
</evidence>
<dbReference type="GO" id="GO:0008241">
    <property type="term" value="F:peptidyl-dipeptidase activity"/>
    <property type="evidence" value="ECO:0007669"/>
    <property type="project" value="InterPro"/>
</dbReference>
<evidence type="ECO:0000256" key="3">
    <source>
        <dbReference type="ARBA" id="ARBA00023157"/>
    </source>
</evidence>